<dbReference type="SMART" id="SM00408">
    <property type="entry name" value="IGc2"/>
    <property type="match status" value="1"/>
</dbReference>
<reference evidence="2 4" key="2">
    <citation type="journal article" date="2013" name="Nature">
        <title>Insights into bilaterian evolution from three spiralian genomes.</title>
        <authorList>
            <person name="Simakov O."/>
            <person name="Marletaz F."/>
            <person name="Cho S.J."/>
            <person name="Edsinger-Gonzales E."/>
            <person name="Havlak P."/>
            <person name="Hellsten U."/>
            <person name="Kuo D.H."/>
            <person name="Larsson T."/>
            <person name="Lv J."/>
            <person name="Arendt D."/>
            <person name="Savage R."/>
            <person name="Osoegawa K."/>
            <person name="de Jong P."/>
            <person name="Grimwood J."/>
            <person name="Chapman J.A."/>
            <person name="Shapiro H."/>
            <person name="Aerts A."/>
            <person name="Otillar R.P."/>
            <person name="Terry A.Y."/>
            <person name="Boore J.L."/>
            <person name="Grigoriev I.V."/>
            <person name="Lindberg D.R."/>
            <person name="Seaver E.C."/>
            <person name="Weisblat D.A."/>
            <person name="Putnam N.H."/>
            <person name="Rokhsar D.S."/>
        </authorList>
    </citation>
    <scope>NUCLEOTIDE SEQUENCE</scope>
</reference>
<dbReference type="EMBL" id="KB097594">
    <property type="protein sequence ID" value="ESN93708.1"/>
    <property type="molecule type" value="Genomic_DNA"/>
</dbReference>
<proteinExistence type="predicted"/>
<evidence type="ECO:0000313" key="2">
    <source>
        <dbReference type="EMBL" id="ESN93708.1"/>
    </source>
</evidence>
<gene>
    <name evidence="3" type="primary">20207771</name>
    <name evidence="2" type="ORF">HELRODRAFT_180572</name>
</gene>
<keyword evidence="4" id="KW-1185">Reference proteome</keyword>
<evidence type="ECO:0000313" key="3">
    <source>
        <dbReference type="EnsemblMetazoa" id="HelroP180572"/>
    </source>
</evidence>
<dbReference type="KEGG" id="hro:HELRODRAFT_180572"/>
<dbReference type="Proteomes" id="UP000015101">
    <property type="component" value="Unassembled WGS sequence"/>
</dbReference>
<dbReference type="EnsemblMetazoa" id="HelroT180572">
    <property type="protein sequence ID" value="HelroP180572"/>
    <property type="gene ID" value="HelroG180572"/>
</dbReference>
<dbReference type="SUPFAM" id="SSF48726">
    <property type="entry name" value="Immunoglobulin"/>
    <property type="match status" value="1"/>
</dbReference>
<organism evidence="3 4">
    <name type="scientific">Helobdella robusta</name>
    <name type="common">Californian leech</name>
    <dbReference type="NCBI Taxonomy" id="6412"/>
    <lineage>
        <taxon>Eukaryota</taxon>
        <taxon>Metazoa</taxon>
        <taxon>Spiralia</taxon>
        <taxon>Lophotrochozoa</taxon>
        <taxon>Annelida</taxon>
        <taxon>Clitellata</taxon>
        <taxon>Hirudinea</taxon>
        <taxon>Rhynchobdellida</taxon>
        <taxon>Glossiphoniidae</taxon>
        <taxon>Helobdella</taxon>
    </lineage>
</organism>
<dbReference type="CTD" id="20207771"/>
<evidence type="ECO:0000313" key="4">
    <source>
        <dbReference type="Proteomes" id="UP000015101"/>
    </source>
</evidence>
<sequence>MRESAIIRTTKQQQQLEYIGDDKITKIITVQEGGDLKITCPVDLNTVNEILWLKDHKAILTRLVDGLKPTRTYRVRSVAVEDGGMYTCKATNGFGANYFHIFVYVYGE</sequence>
<dbReference type="InterPro" id="IPR003598">
    <property type="entry name" value="Ig_sub2"/>
</dbReference>
<dbReference type="AlphaFoldDB" id="T1FG22"/>
<dbReference type="SMART" id="SM00409">
    <property type="entry name" value="IG"/>
    <property type="match status" value="1"/>
</dbReference>
<reference evidence="4" key="1">
    <citation type="submission" date="2012-12" db="EMBL/GenBank/DDBJ databases">
        <authorList>
            <person name="Hellsten U."/>
            <person name="Grimwood J."/>
            <person name="Chapman J.A."/>
            <person name="Shapiro H."/>
            <person name="Aerts A."/>
            <person name="Otillar R.P."/>
            <person name="Terry A.Y."/>
            <person name="Boore J.L."/>
            <person name="Simakov O."/>
            <person name="Marletaz F."/>
            <person name="Cho S.-J."/>
            <person name="Edsinger-Gonzales E."/>
            <person name="Havlak P."/>
            <person name="Kuo D.-H."/>
            <person name="Larsson T."/>
            <person name="Lv J."/>
            <person name="Arendt D."/>
            <person name="Savage R."/>
            <person name="Osoegawa K."/>
            <person name="de Jong P."/>
            <person name="Lindberg D.R."/>
            <person name="Seaver E.C."/>
            <person name="Weisblat D.A."/>
            <person name="Putnam N.H."/>
            <person name="Grigoriev I.V."/>
            <person name="Rokhsar D.S."/>
        </authorList>
    </citation>
    <scope>NUCLEOTIDE SEQUENCE</scope>
</reference>
<dbReference type="HOGENOM" id="CLU_2199789_0_0_1"/>
<dbReference type="InterPro" id="IPR007110">
    <property type="entry name" value="Ig-like_dom"/>
</dbReference>
<reference evidence="3" key="3">
    <citation type="submission" date="2015-06" db="UniProtKB">
        <authorList>
            <consortium name="EnsemblMetazoa"/>
        </authorList>
    </citation>
    <scope>IDENTIFICATION</scope>
</reference>
<evidence type="ECO:0000259" key="1">
    <source>
        <dbReference type="PROSITE" id="PS50835"/>
    </source>
</evidence>
<dbReference type="InterPro" id="IPR003599">
    <property type="entry name" value="Ig_sub"/>
</dbReference>
<dbReference type="OrthoDB" id="10055806at2759"/>
<dbReference type="Pfam" id="PF13927">
    <property type="entry name" value="Ig_3"/>
    <property type="match status" value="1"/>
</dbReference>
<dbReference type="Gene3D" id="2.60.40.10">
    <property type="entry name" value="Immunoglobulins"/>
    <property type="match status" value="1"/>
</dbReference>
<dbReference type="EMBL" id="AMQM01007270">
    <property type="status" value="NOT_ANNOTATED_CDS"/>
    <property type="molecule type" value="Genomic_DNA"/>
</dbReference>
<protein>
    <recommendedName>
        <fullName evidence="1">Ig-like domain-containing protein</fullName>
    </recommendedName>
</protein>
<dbReference type="RefSeq" id="XP_009028137.1">
    <property type="nucleotide sequence ID" value="XM_009029889.1"/>
</dbReference>
<accession>T1FG22</accession>
<name>T1FG22_HELRO</name>
<dbReference type="InterPro" id="IPR036179">
    <property type="entry name" value="Ig-like_dom_sf"/>
</dbReference>
<dbReference type="InParanoid" id="T1FG22"/>
<dbReference type="InterPro" id="IPR013783">
    <property type="entry name" value="Ig-like_fold"/>
</dbReference>
<dbReference type="PROSITE" id="PS50835">
    <property type="entry name" value="IG_LIKE"/>
    <property type="match status" value="1"/>
</dbReference>
<feature type="domain" description="Ig-like" evidence="1">
    <location>
        <begin position="22"/>
        <end position="93"/>
    </location>
</feature>
<dbReference type="GeneID" id="20207771"/>